<dbReference type="GO" id="GO:0004523">
    <property type="term" value="F:RNA-DNA hybrid ribonuclease activity"/>
    <property type="evidence" value="ECO:0007669"/>
    <property type="project" value="InterPro"/>
</dbReference>
<dbReference type="AlphaFoldDB" id="A0A392S6E7"/>
<dbReference type="InterPro" id="IPR002156">
    <property type="entry name" value="RNaseH_domain"/>
</dbReference>
<comment type="caution">
    <text evidence="2">The sequence shown here is derived from an EMBL/GenBank/DDBJ whole genome shotgun (WGS) entry which is preliminary data.</text>
</comment>
<dbReference type="PANTHER" id="PTHR34023">
    <property type="entry name" value="RNASE H DOMAIN-CONTAINING PROTEIN"/>
    <property type="match status" value="1"/>
</dbReference>
<sequence>MDNYKFSGVVPTLVKRIQNLLTLDWCVQFFHTWREGNRCADLLANFSLSLDSLVCARKETPPSELHKLMSDDISG</sequence>
<dbReference type="GO" id="GO:0003676">
    <property type="term" value="F:nucleic acid binding"/>
    <property type="evidence" value="ECO:0007669"/>
    <property type="project" value="InterPro"/>
</dbReference>
<dbReference type="PANTHER" id="PTHR34023:SF4">
    <property type="entry name" value="RNASE H TYPE-1 DOMAIN-CONTAINING PROTEIN"/>
    <property type="match status" value="1"/>
</dbReference>
<proteinExistence type="predicted"/>
<reference evidence="2 3" key="1">
    <citation type="journal article" date="2018" name="Front. Plant Sci.">
        <title>Red Clover (Trifolium pratense) and Zigzag Clover (T. medium) - A Picture of Genomic Similarities and Differences.</title>
        <authorList>
            <person name="Dluhosova J."/>
            <person name="Istvanek J."/>
            <person name="Nedelnik J."/>
            <person name="Repkova J."/>
        </authorList>
    </citation>
    <scope>NUCLEOTIDE SEQUENCE [LARGE SCALE GENOMIC DNA]</scope>
    <source>
        <strain evidence="3">cv. 10/8</strain>
        <tissue evidence="2">Leaf</tissue>
    </source>
</reference>
<dbReference type="Pfam" id="PF13456">
    <property type="entry name" value="RVT_3"/>
    <property type="match status" value="1"/>
</dbReference>
<evidence type="ECO:0000313" key="3">
    <source>
        <dbReference type="Proteomes" id="UP000265520"/>
    </source>
</evidence>
<evidence type="ECO:0000259" key="1">
    <source>
        <dbReference type="Pfam" id="PF13456"/>
    </source>
</evidence>
<name>A0A392S6E7_9FABA</name>
<organism evidence="2 3">
    <name type="scientific">Trifolium medium</name>
    <dbReference type="NCBI Taxonomy" id="97028"/>
    <lineage>
        <taxon>Eukaryota</taxon>
        <taxon>Viridiplantae</taxon>
        <taxon>Streptophyta</taxon>
        <taxon>Embryophyta</taxon>
        <taxon>Tracheophyta</taxon>
        <taxon>Spermatophyta</taxon>
        <taxon>Magnoliopsida</taxon>
        <taxon>eudicotyledons</taxon>
        <taxon>Gunneridae</taxon>
        <taxon>Pentapetalae</taxon>
        <taxon>rosids</taxon>
        <taxon>fabids</taxon>
        <taxon>Fabales</taxon>
        <taxon>Fabaceae</taxon>
        <taxon>Papilionoideae</taxon>
        <taxon>50 kb inversion clade</taxon>
        <taxon>NPAAA clade</taxon>
        <taxon>Hologalegina</taxon>
        <taxon>IRL clade</taxon>
        <taxon>Trifolieae</taxon>
        <taxon>Trifolium</taxon>
    </lineage>
</organism>
<evidence type="ECO:0000313" key="2">
    <source>
        <dbReference type="EMBL" id="MCI44408.1"/>
    </source>
</evidence>
<dbReference type="EMBL" id="LXQA010330177">
    <property type="protein sequence ID" value="MCI44408.1"/>
    <property type="molecule type" value="Genomic_DNA"/>
</dbReference>
<keyword evidence="3" id="KW-1185">Reference proteome</keyword>
<feature type="domain" description="RNase H type-1" evidence="1">
    <location>
        <begin position="11"/>
        <end position="46"/>
    </location>
</feature>
<accession>A0A392S6E7</accession>
<dbReference type="Proteomes" id="UP000265520">
    <property type="component" value="Unassembled WGS sequence"/>
</dbReference>
<feature type="non-terminal residue" evidence="2">
    <location>
        <position position="75"/>
    </location>
</feature>
<protein>
    <recommendedName>
        <fullName evidence="1">RNase H type-1 domain-containing protein</fullName>
    </recommendedName>
</protein>